<keyword evidence="2" id="KW-1185">Reference proteome</keyword>
<evidence type="ECO:0000313" key="1">
    <source>
        <dbReference type="EMBL" id="KHG11127.1"/>
    </source>
</evidence>
<reference evidence="2" key="1">
    <citation type="submission" date="2014-09" db="EMBL/GenBank/DDBJ databases">
        <authorList>
            <person name="Mudge J."/>
            <person name="Ramaraj T."/>
            <person name="Lindquist I.E."/>
            <person name="Bharti A.K."/>
            <person name="Sundararajan A."/>
            <person name="Cameron C.T."/>
            <person name="Woodward J.E."/>
            <person name="May G.D."/>
            <person name="Brubaker C."/>
            <person name="Broadhvest J."/>
            <person name="Wilkins T.A."/>
        </authorList>
    </citation>
    <scope>NUCLEOTIDE SEQUENCE</scope>
    <source>
        <strain evidence="2">cv. AKA8401</strain>
    </source>
</reference>
<sequence>MTYISYLFLSLI</sequence>
<gene>
    <name evidence="1" type="ORF">F383_04573</name>
</gene>
<dbReference type="EMBL" id="KN395289">
    <property type="protein sequence ID" value="KHG11127.1"/>
    <property type="molecule type" value="Genomic_DNA"/>
</dbReference>
<evidence type="ECO:0000313" key="2">
    <source>
        <dbReference type="Proteomes" id="UP000032142"/>
    </source>
</evidence>
<protein>
    <submittedName>
        <fullName evidence="1">Uncharacterized protein</fullName>
    </submittedName>
</protein>
<accession>A0A0B0NEL6</accession>
<dbReference type="Proteomes" id="UP000032142">
    <property type="component" value="Unassembled WGS sequence"/>
</dbReference>
<name>A0A0B0NEL6_GOSAR</name>
<organism evidence="1 2">
    <name type="scientific">Gossypium arboreum</name>
    <name type="common">Tree cotton</name>
    <name type="synonym">Gossypium nanking</name>
    <dbReference type="NCBI Taxonomy" id="29729"/>
    <lineage>
        <taxon>Eukaryota</taxon>
        <taxon>Viridiplantae</taxon>
        <taxon>Streptophyta</taxon>
        <taxon>Embryophyta</taxon>
        <taxon>Tracheophyta</taxon>
        <taxon>Spermatophyta</taxon>
        <taxon>Magnoliopsida</taxon>
        <taxon>eudicotyledons</taxon>
        <taxon>Gunneridae</taxon>
        <taxon>Pentapetalae</taxon>
        <taxon>rosids</taxon>
        <taxon>malvids</taxon>
        <taxon>Malvales</taxon>
        <taxon>Malvaceae</taxon>
        <taxon>Malvoideae</taxon>
        <taxon>Gossypium</taxon>
    </lineage>
</organism>
<proteinExistence type="predicted"/>